<gene>
    <name evidence="2" type="ORF">MTBBW1_590002</name>
</gene>
<dbReference type="EMBL" id="FWEV01000302">
    <property type="protein sequence ID" value="SLM32097.1"/>
    <property type="molecule type" value="Genomic_DNA"/>
</dbReference>
<feature type="domain" description="HicB-like antitoxin of toxin-antitoxin system" evidence="1">
    <location>
        <begin position="4"/>
        <end position="60"/>
    </location>
</feature>
<dbReference type="InterPro" id="IPR051404">
    <property type="entry name" value="TA_system_antitoxin"/>
</dbReference>
<protein>
    <recommendedName>
        <fullName evidence="1">HicB-like antitoxin of toxin-antitoxin system domain-containing protein</fullName>
    </recommendedName>
</protein>
<evidence type="ECO:0000313" key="3">
    <source>
        <dbReference type="Proteomes" id="UP000191931"/>
    </source>
</evidence>
<dbReference type="PANTHER" id="PTHR34504">
    <property type="entry name" value="ANTITOXIN HICB"/>
    <property type="match status" value="1"/>
</dbReference>
<dbReference type="Proteomes" id="UP000191931">
    <property type="component" value="Unassembled WGS sequence"/>
</dbReference>
<sequence>MKFRIVLKPDIEDGGYNVSCPALTGCHSQGDSIDEAVLNIQEAIELCLEVLNERAAKSIRPNEQILEVLL</sequence>
<dbReference type="AlphaFoldDB" id="A0A1W1HHW5"/>
<evidence type="ECO:0000259" key="1">
    <source>
        <dbReference type="Pfam" id="PF15919"/>
    </source>
</evidence>
<dbReference type="InterPro" id="IPR035069">
    <property type="entry name" value="TTHA1013/TTHA0281-like"/>
</dbReference>
<reference evidence="2 3" key="1">
    <citation type="submission" date="2017-03" db="EMBL/GenBank/DDBJ databases">
        <authorList>
            <person name="Afonso C.L."/>
            <person name="Miller P.J."/>
            <person name="Scott M.A."/>
            <person name="Spackman E."/>
            <person name="Goraichik I."/>
            <person name="Dimitrov K.M."/>
            <person name="Suarez D.L."/>
            <person name="Swayne D.E."/>
        </authorList>
    </citation>
    <scope>NUCLEOTIDE SEQUENCE [LARGE SCALE GENOMIC DNA]</scope>
    <source>
        <strain evidence="2">PRJEB14757</strain>
    </source>
</reference>
<dbReference type="InterPro" id="IPR031807">
    <property type="entry name" value="HicB-like"/>
</dbReference>
<evidence type="ECO:0000313" key="2">
    <source>
        <dbReference type="EMBL" id="SLM32097.1"/>
    </source>
</evidence>
<accession>A0A1W1HHW5</accession>
<dbReference type="PANTHER" id="PTHR34504:SF2">
    <property type="entry name" value="UPF0150 PROTEIN SSL0259"/>
    <property type="match status" value="1"/>
</dbReference>
<dbReference type="OrthoDB" id="5419659at2"/>
<keyword evidence="3" id="KW-1185">Reference proteome</keyword>
<dbReference type="Pfam" id="PF15919">
    <property type="entry name" value="HicB_lk_antitox"/>
    <property type="match status" value="1"/>
</dbReference>
<dbReference type="Gene3D" id="3.30.160.250">
    <property type="match status" value="1"/>
</dbReference>
<dbReference type="RefSeq" id="WP_080801546.1">
    <property type="nucleotide sequence ID" value="NZ_LT828542.1"/>
</dbReference>
<dbReference type="STRING" id="1246637.MTBBW1_590002"/>
<name>A0A1W1HHW5_9BACT</name>
<dbReference type="SUPFAM" id="SSF143100">
    <property type="entry name" value="TTHA1013/TTHA0281-like"/>
    <property type="match status" value="1"/>
</dbReference>
<dbReference type="PROSITE" id="PS51257">
    <property type="entry name" value="PROKAR_LIPOPROTEIN"/>
    <property type="match status" value="1"/>
</dbReference>
<proteinExistence type="predicted"/>
<organism evidence="2 3">
    <name type="scientific">Desulfamplus magnetovallimortis</name>
    <dbReference type="NCBI Taxonomy" id="1246637"/>
    <lineage>
        <taxon>Bacteria</taxon>
        <taxon>Pseudomonadati</taxon>
        <taxon>Thermodesulfobacteriota</taxon>
        <taxon>Desulfobacteria</taxon>
        <taxon>Desulfobacterales</taxon>
        <taxon>Desulfobacteraceae</taxon>
        <taxon>Desulfamplus</taxon>
    </lineage>
</organism>